<feature type="region of interest" description="Disordered" evidence="1">
    <location>
        <begin position="36"/>
        <end position="63"/>
    </location>
</feature>
<reference evidence="2" key="1">
    <citation type="journal article" date="2014" name="Front. Microbiol.">
        <title>High frequency of phylogenetically diverse reductive dehalogenase-homologous genes in deep subseafloor sedimentary metagenomes.</title>
        <authorList>
            <person name="Kawai M."/>
            <person name="Futagami T."/>
            <person name="Toyoda A."/>
            <person name="Takaki Y."/>
            <person name="Nishi S."/>
            <person name="Hori S."/>
            <person name="Arai W."/>
            <person name="Tsubouchi T."/>
            <person name="Morono Y."/>
            <person name="Uchiyama I."/>
            <person name="Ito T."/>
            <person name="Fujiyama A."/>
            <person name="Inagaki F."/>
            <person name="Takami H."/>
        </authorList>
    </citation>
    <scope>NUCLEOTIDE SEQUENCE</scope>
    <source>
        <strain evidence="2">Expedition CK06-06</strain>
    </source>
</reference>
<name>X1HZW4_9ZZZZ</name>
<dbReference type="EMBL" id="BARU01026317">
    <property type="protein sequence ID" value="GAH75696.1"/>
    <property type="molecule type" value="Genomic_DNA"/>
</dbReference>
<organism evidence="2">
    <name type="scientific">marine sediment metagenome</name>
    <dbReference type="NCBI Taxonomy" id="412755"/>
    <lineage>
        <taxon>unclassified sequences</taxon>
        <taxon>metagenomes</taxon>
        <taxon>ecological metagenomes</taxon>
    </lineage>
</organism>
<comment type="caution">
    <text evidence="2">The sequence shown here is derived from an EMBL/GenBank/DDBJ whole genome shotgun (WGS) entry which is preliminary data.</text>
</comment>
<accession>X1HZW4</accession>
<evidence type="ECO:0000313" key="2">
    <source>
        <dbReference type="EMBL" id="GAH75696.1"/>
    </source>
</evidence>
<dbReference type="AlphaFoldDB" id="X1HZW4"/>
<evidence type="ECO:0000256" key="1">
    <source>
        <dbReference type="SAM" id="MobiDB-lite"/>
    </source>
</evidence>
<proteinExistence type="predicted"/>
<feature type="compositionally biased region" description="Basic and acidic residues" evidence="1">
    <location>
        <begin position="40"/>
        <end position="63"/>
    </location>
</feature>
<protein>
    <submittedName>
        <fullName evidence="2">Uncharacterized protein</fullName>
    </submittedName>
</protein>
<sequence>MNINDLLRRIKLNPYADFSDLPPRQKEALQAISQMIANGEGREEKRNTKRREKENLKTRRDDG</sequence>
<gene>
    <name evidence="2" type="ORF">S03H2_42291</name>
</gene>